<dbReference type="PROSITE" id="PS00022">
    <property type="entry name" value="EGF_1"/>
    <property type="match status" value="3"/>
</dbReference>
<dbReference type="KEGG" id="soy:115877828"/>
<feature type="region of interest" description="Disordered" evidence="4">
    <location>
        <begin position="2354"/>
        <end position="2437"/>
    </location>
</feature>
<dbReference type="SUPFAM" id="SSF56436">
    <property type="entry name" value="C-type lectin-like"/>
    <property type="match status" value="2"/>
</dbReference>
<dbReference type="CDD" id="cd00041">
    <property type="entry name" value="CUB"/>
    <property type="match status" value="4"/>
</dbReference>
<feature type="domain" description="CUB" evidence="5">
    <location>
        <begin position="492"/>
        <end position="616"/>
    </location>
</feature>
<organism evidence="8 9">
    <name type="scientific">Sitophilus oryzae</name>
    <name type="common">Rice weevil</name>
    <name type="synonym">Curculio oryzae</name>
    <dbReference type="NCBI Taxonomy" id="7048"/>
    <lineage>
        <taxon>Eukaryota</taxon>
        <taxon>Metazoa</taxon>
        <taxon>Ecdysozoa</taxon>
        <taxon>Arthropoda</taxon>
        <taxon>Hexapoda</taxon>
        <taxon>Insecta</taxon>
        <taxon>Pterygota</taxon>
        <taxon>Neoptera</taxon>
        <taxon>Endopterygota</taxon>
        <taxon>Coleoptera</taxon>
        <taxon>Polyphaga</taxon>
        <taxon>Cucujiformia</taxon>
        <taxon>Curculionidae</taxon>
        <taxon>Dryophthorinae</taxon>
        <taxon>Sitophilus</taxon>
    </lineage>
</organism>
<feature type="compositionally biased region" description="Low complexity" evidence="4">
    <location>
        <begin position="1951"/>
        <end position="1969"/>
    </location>
</feature>
<dbReference type="CDD" id="cd00054">
    <property type="entry name" value="EGF_CA"/>
    <property type="match status" value="2"/>
</dbReference>
<evidence type="ECO:0000256" key="4">
    <source>
        <dbReference type="SAM" id="MobiDB-lite"/>
    </source>
</evidence>
<feature type="compositionally biased region" description="Low complexity" evidence="4">
    <location>
        <begin position="1623"/>
        <end position="1639"/>
    </location>
</feature>
<dbReference type="InterPro" id="IPR001304">
    <property type="entry name" value="C-type_lectin-like"/>
</dbReference>
<dbReference type="SMART" id="SM00042">
    <property type="entry name" value="CUB"/>
    <property type="match status" value="4"/>
</dbReference>
<dbReference type="Gene3D" id="2.10.25.10">
    <property type="entry name" value="Laminin"/>
    <property type="match status" value="3"/>
</dbReference>
<dbReference type="InterPro" id="IPR016187">
    <property type="entry name" value="CTDL_fold"/>
</dbReference>
<dbReference type="CDD" id="cd00037">
    <property type="entry name" value="CLECT"/>
    <property type="match status" value="2"/>
</dbReference>
<dbReference type="Proteomes" id="UP000504635">
    <property type="component" value="Unplaced"/>
</dbReference>
<dbReference type="Pfam" id="PF00059">
    <property type="entry name" value="Lectin_C"/>
    <property type="match status" value="2"/>
</dbReference>
<gene>
    <name evidence="9" type="primary">LOC115877828</name>
</gene>
<dbReference type="Gene3D" id="2.60.120.290">
    <property type="entry name" value="Spermadhesin, CUB domain"/>
    <property type="match status" value="4"/>
</dbReference>
<dbReference type="PROSITE" id="PS01180">
    <property type="entry name" value="CUB"/>
    <property type="match status" value="3"/>
</dbReference>
<dbReference type="Pfam" id="PF00431">
    <property type="entry name" value="CUB"/>
    <property type="match status" value="3"/>
</dbReference>
<feature type="region of interest" description="Disordered" evidence="4">
    <location>
        <begin position="1341"/>
        <end position="1370"/>
    </location>
</feature>
<feature type="region of interest" description="Disordered" evidence="4">
    <location>
        <begin position="2236"/>
        <end position="2328"/>
    </location>
</feature>
<dbReference type="InterPro" id="IPR035914">
    <property type="entry name" value="Sperma_CUB_dom_sf"/>
</dbReference>
<dbReference type="PANTHER" id="PTHR24255">
    <property type="entry name" value="COMPLEMENT COMPONENT 1, S SUBCOMPONENT-RELATED"/>
    <property type="match status" value="1"/>
</dbReference>
<dbReference type="PROSITE" id="PS01186">
    <property type="entry name" value="EGF_2"/>
    <property type="match status" value="1"/>
</dbReference>
<feature type="compositionally biased region" description="Polar residues" evidence="4">
    <location>
        <begin position="1651"/>
        <end position="1666"/>
    </location>
</feature>
<name>A0A6J2XGE2_SITOR</name>
<dbReference type="GO" id="GO:0004252">
    <property type="term" value="F:serine-type endopeptidase activity"/>
    <property type="evidence" value="ECO:0007669"/>
    <property type="project" value="TreeGrafter"/>
</dbReference>
<proteinExistence type="predicted"/>
<dbReference type="GeneID" id="115877828"/>
<keyword evidence="8" id="KW-1185">Reference proteome</keyword>
<feature type="domain" description="EGF-like" evidence="6">
    <location>
        <begin position="1157"/>
        <end position="1193"/>
    </location>
</feature>
<feature type="region of interest" description="Disordered" evidence="4">
    <location>
        <begin position="1622"/>
        <end position="1666"/>
    </location>
</feature>
<feature type="region of interest" description="Disordered" evidence="4">
    <location>
        <begin position="1518"/>
        <end position="1571"/>
    </location>
</feature>
<dbReference type="InterPro" id="IPR000742">
    <property type="entry name" value="EGF"/>
</dbReference>
<dbReference type="InParanoid" id="A0A6J2XGE2"/>
<feature type="domain" description="EGF-like" evidence="6">
    <location>
        <begin position="1198"/>
        <end position="1228"/>
    </location>
</feature>
<dbReference type="SUPFAM" id="SSF57196">
    <property type="entry name" value="EGF/Laminin"/>
    <property type="match status" value="2"/>
</dbReference>
<feature type="region of interest" description="Disordered" evidence="4">
    <location>
        <begin position="1911"/>
        <end position="2051"/>
    </location>
</feature>
<dbReference type="PANTHER" id="PTHR24255:SF31">
    <property type="entry name" value="CUBILIN-LIKE PROTEIN"/>
    <property type="match status" value="1"/>
</dbReference>
<feature type="disulfide bond" evidence="3">
    <location>
        <begin position="1183"/>
        <end position="1192"/>
    </location>
</feature>
<feature type="compositionally biased region" description="Basic residues" evidence="4">
    <location>
        <begin position="2193"/>
        <end position="2207"/>
    </location>
</feature>
<feature type="compositionally biased region" description="Basic and acidic residues" evidence="4">
    <location>
        <begin position="2415"/>
        <end position="2437"/>
    </location>
</feature>
<evidence type="ECO:0000259" key="6">
    <source>
        <dbReference type="PROSITE" id="PS50026"/>
    </source>
</evidence>
<feature type="disulfide bond" evidence="2">
    <location>
        <begin position="898"/>
        <end position="925"/>
    </location>
</feature>
<dbReference type="PROSITE" id="PS50026">
    <property type="entry name" value="EGF_3"/>
    <property type="match status" value="3"/>
</dbReference>
<evidence type="ECO:0000313" key="9">
    <source>
        <dbReference type="RefSeq" id="XP_030750015.1"/>
    </source>
</evidence>
<dbReference type="SMART" id="SM00034">
    <property type="entry name" value="CLECT"/>
    <property type="match status" value="2"/>
</dbReference>
<dbReference type="OrthoDB" id="418245at2759"/>
<dbReference type="RefSeq" id="XP_030750015.1">
    <property type="nucleotide sequence ID" value="XM_030894155.1"/>
</dbReference>
<feature type="disulfide bond" evidence="3">
    <location>
        <begin position="1218"/>
        <end position="1227"/>
    </location>
</feature>
<evidence type="ECO:0000259" key="5">
    <source>
        <dbReference type="PROSITE" id="PS01180"/>
    </source>
</evidence>
<feature type="compositionally biased region" description="Acidic residues" evidence="4">
    <location>
        <begin position="2031"/>
        <end position="2042"/>
    </location>
</feature>
<evidence type="ECO:0000256" key="2">
    <source>
        <dbReference type="PROSITE-ProRule" id="PRU00059"/>
    </source>
</evidence>
<feature type="region of interest" description="Disordered" evidence="4">
    <location>
        <begin position="1405"/>
        <end position="1437"/>
    </location>
</feature>
<dbReference type="SMART" id="SM00181">
    <property type="entry name" value="EGF"/>
    <property type="match status" value="3"/>
</dbReference>
<evidence type="ECO:0000259" key="7">
    <source>
        <dbReference type="PROSITE" id="PS50041"/>
    </source>
</evidence>
<feature type="domain" description="C-type lectin" evidence="7">
    <location>
        <begin position="332"/>
        <end position="476"/>
    </location>
</feature>
<comment type="caution">
    <text evidence="3">Lacks conserved residue(s) required for the propagation of feature annotation.</text>
</comment>
<keyword evidence="1 3" id="KW-1015">Disulfide bond</keyword>
<feature type="compositionally biased region" description="Low complexity" evidence="4">
    <location>
        <begin position="1341"/>
        <end position="1366"/>
    </location>
</feature>
<evidence type="ECO:0000256" key="1">
    <source>
        <dbReference type="ARBA" id="ARBA00023157"/>
    </source>
</evidence>
<feature type="domain" description="CUB" evidence="5">
    <location>
        <begin position="898"/>
        <end position="1016"/>
    </location>
</feature>
<feature type="compositionally biased region" description="Polar residues" evidence="4">
    <location>
        <begin position="2395"/>
        <end position="2409"/>
    </location>
</feature>
<dbReference type="InterPro" id="IPR000859">
    <property type="entry name" value="CUB_dom"/>
</dbReference>
<feature type="region of interest" description="Disordered" evidence="4">
    <location>
        <begin position="2189"/>
        <end position="2221"/>
    </location>
</feature>
<keyword evidence="3" id="KW-0245">EGF-like domain</keyword>
<dbReference type="PROSITE" id="PS50041">
    <property type="entry name" value="C_TYPE_LECTIN_2"/>
    <property type="match status" value="2"/>
</dbReference>
<sequence length="2437" mass="270003">MEDCGPGVFQTFVKQSSLTFNWTSKPDEYVSHSNLSFRIYYKMEDHASYYRSTYIFPLSKDCHLHLVSEAGSLSQHDCPSSTTDCRVWFPAPRDGRGLLVELRRLNVPCTKGYVHFAQGKNGTEDLSDADTRKLCGKLEELPDHERTFYFPEAGLTSPPMHLHGSPTFTVAYRLVDHCYNVTFTKAEGHFDLQPLGGLQCTFRVHLPYGNRVALKLHMGDGVSKDVSRTIPDFQDVQDDSTTCPDGLQVQLHDGDLHWSHCSNPGDPQRTIDIVSKTNRVALLVTRSNSPTAQTDGASSAQTYVSPRLRMTYRAEPVELVVGACAFGWVALGDQFCVSVAEEEGKMSWRMGEKECAKKGGHLVSVRSERDQKVLDSLVVNSPGYRDYNAYWIGATDGAHEGDFRWSDGLPFSFTKWFPGWPQHQHYNRQPNDDGLSEQDCVEMRRTYSLPSSAMSLVPEFMWNDRDCSTPNYFICERLQNDEPLDEHWSPECNRSLILSRQQPRTAISSPGFPRHYPDNADCDTHIVSPPGYRIVLDFDELVIENEPTCSYDYLEILENNFNSSNVSASPGRRICGDWSLKLKLLRYVSQGSKITLRFSSDYSHHFGGFKARVSMESAMHCGDDRLVMFNDDCYLVVNYPEVTWHTAQQVCHGIKSSLASVLTPEEARFISTAIRKNPEYRTSAIYWLGGKAEPTKEFGWMDNNKMDFQGWMPGKKPTENDLVEEEVRCLAIQWTPSPAPATPSGLYWQARGCNQVGGYVCKRKREALDSRINFNRTLNASEGTLTTPNYPKNYYNNLDFLVRIVGPERSRLKIRFHKIDIESQPDCLYDYVELKSVTKGVDRSTDDRKKLCGSHSSQMQRFNFVSQANEVEVRFHSDYSITGSGFSLGWHFVDVSACPTQTLTAREGTITSPNYPDGLLSHLDCSVIIQAAPGKKLWLEFTDADLESNNSDRKSLNREAILELQLGKGLEYFEPFQVDSLLTEGCYVSIGEQLKIRLKTGPKPRGRGFQAIYKTLDEFSLKEKVVMLANDTSGQLLHLNYPQNTPENVELLQRFIAPLGHIISMAFHAVKLSDHTCDDNRGTIEVFDNYSDVNGTLWRLCFEKYPSELPPVHIKSFLNSVQLRQKSDSHGNSLNGTLKVLRDKEYVKKLIGYRNRGVESCRPNPCQNEGKCVNKKSKKMCQCVGHFTGLFCAVTQCDLEPCVFGTCELTNTSYKCHCRSGYSGPTCEQKRKPCEGNPCESRGMCIEKGDGFQCRCHAWWEGARCEKKMLRIPYKPLSERMLHEPFWLGLMTVFVVMGVIGLVWCAKRHFPEKIEKLLAEDDNRNRIHSLRSTSVREQLAAASAASVAPPGTTAPSPGSGTSSAAGNPRSLFGRLGIRKPSILSLTSPHAAAGVSGYSPATARTFSLDDLLKPSPRRTPSPKKKRNNSTPTKKNVAEKKQILQQLISPVGKQASKKVSLGELIHLSEHKNNGAHSAPSVVIRETKFTEGEAAMSVLNDPKLEKKVTFARLLNKVSAEMSSGSDMESGLRICRPGANFSRPSSTPPSPSVINRSPNSTSSNQGSDSFTSSELAIPSALSSSISDLLGGRRMNKGVPVGKQKPASADSILAMFRNFSSSSAGINLPPSLKLSPSTTPTASTPHDDIVGDDESSSSSAHTPVSYSSGVSESPVLVPHLGTIEVPVLDSLSAHRQSSNSGNLLHPPTILLEIPSTISKCLSPIREMPTPLPSPALTPVMRRSQSPVARRAAAAALESQGSREEHISVEIPGVSVSTSEDEDLQCPVIAVDPQAEDGLIFEEAVAMQQQSALYKTKIRPPPLGQINDQEPTKPTLPLIIPTLTIETPSPTRKTPTLLLPGSPPPQRGYPHHMDQFPFPGPIKNNRKMFKNLDKPTSLDLPNAPPLITITCNLSEAESDAEPASPAVKLPGHHGGPPGGMTYLSPFSMAHRGDQHASESNLSSSGYSSMASPGPSRCGSNNPLCPSEMEDQGPSGSGACLRRQSVDPVIKNPATQQCGESNTNQKGEQRRGRSDSETLSDDPLLESNDEGIGTDHIDEKIDEGEVKSAKELEVFMSVEGETKTLLDLPLLPIVTTTTRNTKCLSIEESMDRLFPPVSAPNCKISLQLPSIVVQQLEAPEKYLSPMSSRSESPLSDRTTGLGRFSPLFYSKSKDLLPFTDSDGLYDFPSSDKVNVTSISQHKKAGRKREKRSTRTCKTPSPTKQPLGISWLNHLDVPSKDAFFKVPPPRKLSPKRRLARTQVVNSSSSSDSVSSTREVRLTSSSPSPDKRWSSPVGWLDQKHARSLDISAEDKDDSNPSSPMLSRSLDFPRKPPKYQKLNRLRAISNQIRFLKRLEQSLKRRDRVASSNSNTSEDDEDEEVPMVTSPLLQQPRGPKIEIRKSSSIGRLQSTTSKNGKGTKYKKCDSMQERSWPKEVLTKNGHSE</sequence>
<feature type="domain" description="C-type lectin" evidence="7">
    <location>
        <begin position="629"/>
        <end position="762"/>
    </location>
</feature>
<feature type="disulfide bond" evidence="3">
    <location>
        <begin position="1256"/>
        <end position="1265"/>
    </location>
</feature>
<feature type="domain" description="CUB" evidence="5">
    <location>
        <begin position="774"/>
        <end position="893"/>
    </location>
</feature>
<dbReference type="Gene3D" id="3.10.100.10">
    <property type="entry name" value="Mannose-Binding Protein A, subunit A"/>
    <property type="match status" value="2"/>
</dbReference>
<evidence type="ECO:0000256" key="3">
    <source>
        <dbReference type="PROSITE-ProRule" id="PRU00076"/>
    </source>
</evidence>
<feature type="compositionally biased region" description="Polar residues" evidence="4">
    <location>
        <begin position="2006"/>
        <end position="2019"/>
    </location>
</feature>
<feature type="compositionally biased region" description="Basic and acidic residues" evidence="4">
    <location>
        <begin position="2020"/>
        <end position="2029"/>
    </location>
</feature>
<accession>A0A6J2XGE2</accession>
<feature type="domain" description="EGF-like" evidence="6">
    <location>
        <begin position="1230"/>
        <end position="1266"/>
    </location>
</feature>
<evidence type="ECO:0000313" key="8">
    <source>
        <dbReference type="Proteomes" id="UP000504635"/>
    </source>
</evidence>
<feature type="compositionally biased region" description="Low complexity" evidence="4">
    <location>
        <begin position="2255"/>
        <end position="2267"/>
    </location>
</feature>
<protein>
    <submittedName>
        <fullName evidence="9">Uncharacterized protein LOC115877828</fullName>
    </submittedName>
</protein>
<dbReference type="InterPro" id="IPR016186">
    <property type="entry name" value="C-type_lectin-like/link_sf"/>
</dbReference>
<feature type="compositionally biased region" description="Polar residues" evidence="4">
    <location>
        <begin position="1549"/>
        <end position="1567"/>
    </location>
</feature>
<dbReference type="GO" id="GO:0005615">
    <property type="term" value="C:extracellular space"/>
    <property type="evidence" value="ECO:0007669"/>
    <property type="project" value="TreeGrafter"/>
</dbReference>
<dbReference type="SUPFAM" id="SSF49854">
    <property type="entry name" value="Spermadhesin, CUB domain"/>
    <property type="match status" value="4"/>
</dbReference>
<reference evidence="9" key="1">
    <citation type="submission" date="2025-08" db="UniProtKB">
        <authorList>
            <consortium name="RefSeq"/>
        </authorList>
    </citation>
    <scope>IDENTIFICATION</scope>
    <source>
        <tissue evidence="9">Gonads</tissue>
    </source>
</reference>